<reference evidence="18" key="3">
    <citation type="submission" date="2025-09" db="UniProtKB">
        <authorList>
            <consortium name="Ensembl"/>
        </authorList>
    </citation>
    <scope>IDENTIFICATION</scope>
    <source>
        <strain evidence="18">breed Abyssinian</strain>
    </source>
</reference>
<dbReference type="CDD" id="cd00923">
    <property type="entry name" value="Cyt_c_Oxidase_Va"/>
    <property type="match status" value="1"/>
</dbReference>
<evidence type="ECO:0000256" key="17">
    <source>
        <dbReference type="SAM" id="MobiDB-lite"/>
    </source>
</evidence>
<keyword evidence="11" id="KW-0007">Acetylation</keyword>
<dbReference type="PANTHER" id="PTHR14200">
    <property type="entry name" value="CYTOCHROME C OXIDASE POLYPEPTIDE"/>
    <property type="match status" value="1"/>
</dbReference>
<dbReference type="GeneTree" id="ENSGT00390000001424"/>
<dbReference type="InterPro" id="IPR036545">
    <property type="entry name" value="Cyt_c_oxidase_su5A/6_sf"/>
</dbReference>
<proteinExistence type="inferred from homology"/>
<evidence type="ECO:0000256" key="5">
    <source>
        <dbReference type="ARBA" id="ARBA00022553"/>
    </source>
</evidence>
<evidence type="ECO:0000256" key="2">
    <source>
        <dbReference type="ARBA" id="ARBA00004673"/>
    </source>
</evidence>
<comment type="similarity">
    <text evidence="3 16">Belongs to the cytochrome c oxidase subunit 5A family.</text>
</comment>
<keyword evidence="6 16" id="KW-0349">Heme</keyword>
<dbReference type="Pfam" id="PF02284">
    <property type="entry name" value="COX5A"/>
    <property type="match status" value="1"/>
</dbReference>
<evidence type="ECO:0000256" key="4">
    <source>
        <dbReference type="ARBA" id="ARBA00021968"/>
    </source>
</evidence>
<dbReference type="Ensembl" id="ENSFCTT00005022061.1">
    <property type="protein sequence ID" value="ENSFCTP00005014427.1"/>
    <property type="gene ID" value="ENSFCTG00005007930.1"/>
</dbReference>
<keyword evidence="13 16" id="KW-0496">Mitochondrion</keyword>
<evidence type="ECO:0000256" key="6">
    <source>
        <dbReference type="ARBA" id="ARBA00022617"/>
    </source>
</evidence>
<evidence type="ECO:0000256" key="8">
    <source>
        <dbReference type="ARBA" id="ARBA00022792"/>
    </source>
</evidence>
<keyword evidence="9" id="KW-0832">Ubl conjugation</keyword>
<protein>
    <recommendedName>
        <fullName evidence="4 16">Cytochrome c oxidase subunit 5A, mitochondrial</fullName>
    </recommendedName>
    <alternativeName>
        <fullName evidence="15 16">Cytochrome c oxidase polypeptide Va</fullName>
    </alternativeName>
</protein>
<keyword evidence="10 16" id="KW-0809">Transit peptide</keyword>
<dbReference type="PANTHER" id="PTHR14200:SF16">
    <property type="entry name" value="CYTOCHROME C OXIDASE SUBUNIT 5A, MITOCHONDRIAL"/>
    <property type="match status" value="1"/>
</dbReference>
<organism evidence="18 19">
    <name type="scientific">Felis catus</name>
    <name type="common">Cat</name>
    <name type="synonym">Felis silvestris catus</name>
    <dbReference type="NCBI Taxonomy" id="9685"/>
    <lineage>
        <taxon>Eukaryota</taxon>
        <taxon>Metazoa</taxon>
        <taxon>Chordata</taxon>
        <taxon>Craniata</taxon>
        <taxon>Vertebrata</taxon>
        <taxon>Euteleostomi</taxon>
        <taxon>Mammalia</taxon>
        <taxon>Eutheria</taxon>
        <taxon>Laurasiatheria</taxon>
        <taxon>Carnivora</taxon>
        <taxon>Feliformia</taxon>
        <taxon>Felidae</taxon>
        <taxon>Felinae</taxon>
        <taxon>Felis</taxon>
    </lineage>
</organism>
<comment type="subunit">
    <text evidence="16">Component of the cytochrome c oxidase (complex IV, CIV), a multisubunit enzyme composed of a catalytic core of 3 subunits and several supernumerary subunits. The complex exists as a monomer or a dimer and forms supercomplexes (SCs) in the inner mitochondrial membrane with ubiquinol-cytochrome c oxidoreductase (cytochrome b-c1 complex, complex III, CIII).</text>
</comment>
<sequence>WVAQSVKRPTSARSRSRGPPPVPGSGPWFPAALSWATVQSVHCYSPESHETNEEFDAHWITYFNKPDTDACELSKGMNMLVGCDLVPEPQIIDAALQAFRQLKDFAKPHKEIYFCVIQELRPALNELEICIPEELGLDKV</sequence>
<evidence type="ECO:0000256" key="12">
    <source>
        <dbReference type="ARBA" id="ARBA00023004"/>
    </source>
</evidence>
<keyword evidence="19" id="KW-1185">Reference proteome</keyword>
<evidence type="ECO:0000256" key="7">
    <source>
        <dbReference type="ARBA" id="ARBA00022723"/>
    </source>
</evidence>
<name>A0ABI7WVW6_FELCA</name>
<comment type="subcellular location">
    <subcellularLocation>
        <location evidence="1 16">Mitochondrion inner membrane</location>
        <topology evidence="1 16">Peripheral membrane protein</topology>
        <orientation evidence="1 16">Matrix side</orientation>
    </subcellularLocation>
</comment>
<keyword evidence="5" id="KW-0597">Phosphoprotein</keyword>
<evidence type="ECO:0000256" key="16">
    <source>
        <dbReference type="RuleBase" id="RU368103"/>
    </source>
</evidence>
<accession>A0ABI7WVW6</accession>
<keyword evidence="7 16" id="KW-0479">Metal-binding</keyword>
<dbReference type="SUPFAM" id="SSF48479">
    <property type="entry name" value="Cytochrome c oxidase subunit E"/>
    <property type="match status" value="1"/>
</dbReference>
<keyword evidence="14 16" id="KW-0472">Membrane</keyword>
<reference evidence="18 19" key="1">
    <citation type="submission" date="2021-02" db="EMBL/GenBank/DDBJ databases">
        <title>Safari Cat Assemblies.</title>
        <authorList>
            <person name="Bredemeyer K.R."/>
            <person name="Murphy W.J."/>
        </authorList>
    </citation>
    <scope>NUCLEOTIDE SEQUENCE [LARGE SCALE GENOMIC DNA]</scope>
</reference>
<reference evidence="18" key="2">
    <citation type="submission" date="2025-08" db="UniProtKB">
        <authorList>
            <consortium name="Ensembl"/>
        </authorList>
    </citation>
    <scope>IDENTIFICATION</scope>
    <source>
        <strain evidence="18">breed Abyssinian</strain>
    </source>
</reference>
<keyword evidence="12 16" id="KW-0408">Iron</keyword>
<evidence type="ECO:0000256" key="15">
    <source>
        <dbReference type="ARBA" id="ARBA00031049"/>
    </source>
</evidence>
<keyword evidence="8 16" id="KW-0999">Mitochondrion inner membrane</keyword>
<evidence type="ECO:0000313" key="19">
    <source>
        <dbReference type="Proteomes" id="UP000823872"/>
    </source>
</evidence>
<dbReference type="Proteomes" id="UP000823872">
    <property type="component" value="Chromosome B1"/>
</dbReference>
<dbReference type="InterPro" id="IPR003204">
    <property type="entry name" value="Cyt_c_oxidase_su5A/6"/>
</dbReference>
<evidence type="ECO:0000256" key="11">
    <source>
        <dbReference type="ARBA" id="ARBA00022990"/>
    </source>
</evidence>
<evidence type="ECO:0000256" key="1">
    <source>
        <dbReference type="ARBA" id="ARBA00004443"/>
    </source>
</evidence>
<comment type="pathway">
    <text evidence="2 16">Energy metabolism; oxidative phosphorylation.</text>
</comment>
<dbReference type="Gene3D" id="1.25.40.40">
    <property type="entry name" value="Cytochrome c oxidase, subunit Va/VI"/>
    <property type="match status" value="1"/>
</dbReference>
<comment type="function">
    <text evidence="16">Component of the cytochrome c oxidase, the last enzyme in the mitochondrial electron transport chain which drives oxidative phosphorylation. The respiratory chain contains 3 multisubunit complexes succinate dehydrogenase (complex II, CII), ubiquinol-cytochrome c oxidoreductase (cytochrome b-c1 complex, complex III, CIII) and cytochrome c oxidase (complex IV, CIV), that cooperate to transfer electrons derived from NADH and succinate to molecular oxygen, creating an electrochemical gradient over the inner membrane that drives transmembrane transport and the ATP synthase. Cytochrome c oxidase is the component of the respiratory chain that catalyzes the reduction of oxygen to water. Electrons originating from reduced cytochrome c in the intermembrane space (IMS) are transferred via the dinuclear copper A center (CU(A)) of subunit 2 and heme A of subunit 1 to the active site in subunit 1, a binuclear center (BNC) formed by heme A3 and copper B (CU(B)). The BNC reduces molecular oxygen to 2 water molecules using 4 electrons from cytochrome c in the IMS and 4 protons from the mitochondrial matrix.</text>
</comment>
<evidence type="ECO:0000256" key="10">
    <source>
        <dbReference type="ARBA" id="ARBA00022946"/>
    </source>
</evidence>
<feature type="region of interest" description="Disordered" evidence="17">
    <location>
        <begin position="1"/>
        <end position="23"/>
    </location>
</feature>
<evidence type="ECO:0000256" key="14">
    <source>
        <dbReference type="ARBA" id="ARBA00023136"/>
    </source>
</evidence>
<evidence type="ECO:0000256" key="3">
    <source>
        <dbReference type="ARBA" id="ARBA00007972"/>
    </source>
</evidence>
<evidence type="ECO:0000256" key="9">
    <source>
        <dbReference type="ARBA" id="ARBA00022843"/>
    </source>
</evidence>
<evidence type="ECO:0000256" key="13">
    <source>
        <dbReference type="ARBA" id="ARBA00023128"/>
    </source>
</evidence>
<evidence type="ECO:0000313" key="18">
    <source>
        <dbReference type="Ensembl" id="ENSFCTP00005014427.1"/>
    </source>
</evidence>